<dbReference type="InterPro" id="IPR027417">
    <property type="entry name" value="P-loop_NTPase"/>
</dbReference>
<name>J3PI25_GAET3</name>
<feature type="compositionally biased region" description="Basic and acidic residues" evidence="1">
    <location>
        <begin position="189"/>
        <end position="214"/>
    </location>
</feature>
<dbReference type="HOGENOM" id="CLU_004471_2_2_1"/>
<dbReference type="PANTHER" id="PTHR46411">
    <property type="entry name" value="FAMILY ATPASE, PUTATIVE-RELATED"/>
    <property type="match status" value="1"/>
</dbReference>
<feature type="region of interest" description="Disordered" evidence="1">
    <location>
        <begin position="79"/>
        <end position="106"/>
    </location>
</feature>
<evidence type="ECO:0000313" key="3">
    <source>
        <dbReference type="EMBL" id="EJT69537.1"/>
    </source>
</evidence>
<evidence type="ECO:0000256" key="1">
    <source>
        <dbReference type="SAM" id="MobiDB-lite"/>
    </source>
</evidence>
<evidence type="ECO:0000259" key="2">
    <source>
        <dbReference type="SMART" id="SM00382"/>
    </source>
</evidence>
<dbReference type="eggNOG" id="KOG0742">
    <property type="taxonomic scope" value="Eukaryota"/>
</dbReference>
<dbReference type="GO" id="GO:0016887">
    <property type="term" value="F:ATP hydrolysis activity"/>
    <property type="evidence" value="ECO:0007669"/>
    <property type="project" value="InterPro"/>
</dbReference>
<dbReference type="SMART" id="SM00382">
    <property type="entry name" value="AAA"/>
    <property type="match status" value="1"/>
</dbReference>
<evidence type="ECO:0000313" key="5">
    <source>
        <dbReference type="Proteomes" id="UP000006039"/>
    </source>
</evidence>
<feature type="region of interest" description="Disordered" evidence="1">
    <location>
        <begin position="1172"/>
        <end position="1275"/>
    </location>
</feature>
<dbReference type="GO" id="GO:0005524">
    <property type="term" value="F:ATP binding"/>
    <property type="evidence" value="ECO:0007669"/>
    <property type="project" value="InterPro"/>
</dbReference>
<dbReference type="EMBL" id="GL385404">
    <property type="protein sequence ID" value="EJT69537.1"/>
    <property type="molecule type" value="Genomic_DNA"/>
</dbReference>
<dbReference type="Pfam" id="PF23232">
    <property type="entry name" value="AAA_lid_13"/>
    <property type="match status" value="1"/>
</dbReference>
<dbReference type="InterPro" id="IPR003959">
    <property type="entry name" value="ATPase_AAA_core"/>
</dbReference>
<dbReference type="InterPro" id="IPR056599">
    <property type="entry name" value="AAA_lid_fung"/>
</dbReference>
<evidence type="ECO:0000313" key="4">
    <source>
        <dbReference type="EnsemblFungi" id="EJT69537"/>
    </source>
</evidence>
<reference evidence="4" key="4">
    <citation type="journal article" date="2015" name="G3 (Bethesda)">
        <title>Genome sequences of three phytopathogenic species of the Magnaporthaceae family of fungi.</title>
        <authorList>
            <person name="Okagaki L.H."/>
            <person name="Nunes C.C."/>
            <person name="Sailsbery J."/>
            <person name="Clay B."/>
            <person name="Brown D."/>
            <person name="John T."/>
            <person name="Oh Y."/>
            <person name="Young N."/>
            <person name="Fitzgerald M."/>
            <person name="Haas B.J."/>
            <person name="Zeng Q."/>
            <person name="Young S."/>
            <person name="Adiconis X."/>
            <person name="Fan L."/>
            <person name="Levin J.Z."/>
            <person name="Mitchell T.K."/>
            <person name="Okubara P.A."/>
            <person name="Farman M.L."/>
            <person name="Kohn L.M."/>
            <person name="Birren B."/>
            <person name="Ma L.-J."/>
            <person name="Dean R.A."/>
        </authorList>
    </citation>
    <scope>NUCLEOTIDE SEQUENCE</scope>
    <source>
        <strain evidence="4">R3-111a-1</strain>
    </source>
</reference>
<dbReference type="VEuPathDB" id="FungiDB:GGTG_13155"/>
<reference evidence="3" key="3">
    <citation type="submission" date="2010-09" db="EMBL/GenBank/DDBJ databases">
        <title>Annotation of Gaeumannomyces graminis var. tritici R3-111a-1.</title>
        <authorList>
            <consortium name="The Broad Institute Genome Sequencing Platform"/>
            <person name="Ma L.-J."/>
            <person name="Dead R."/>
            <person name="Young S.K."/>
            <person name="Zeng Q."/>
            <person name="Gargeya S."/>
            <person name="Fitzgerald M."/>
            <person name="Haas B."/>
            <person name="Abouelleil A."/>
            <person name="Alvarado L."/>
            <person name="Arachchi H.M."/>
            <person name="Berlin A."/>
            <person name="Brown A."/>
            <person name="Chapman S.B."/>
            <person name="Chen Z."/>
            <person name="Dunbar C."/>
            <person name="Freedman E."/>
            <person name="Gearin G."/>
            <person name="Gellesch M."/>
            <person name="Goldberg J."/>
            <person name="Griggs A."/>
            <person name="Gujja S."/>
            <person name="Heiman D."/>
            <person name="Howarth C."/>
            <person name="Larson L."/>
            <person name="Lui A."/>
            <person name="MacDonald P.J.P."/>
            <person name="Mehta T."/>
            <person name="Montmayeur A."/>
            <person name="Murphy C."/>
            <person name="Neiman D."/>
            <person name="Pearson M."/>
            <person name="Priest M."/>
            <person name="Roberts A."/>
            <person name="Saif S."/>
            <person name="Shea T."/>
            <person name="Shenoy N."/>
            <person name="Sisk P."/>
            <person name="Stolte C."/>
            <person name="Sykes S."/>
            <person name="Yandava C."/>
            <person name="Wortman J."/>
            <person name="Nusbaum C."/>
            <person name="Birren B."/>
        </authorList>
    </citation>
    <scope>NUCLEOTIDE SEQUENCE</scope>
    <source>
        <strain evidence="3">R3-111a-1</strain>
    </source>
</reference>
<protein>
    <recommendedName>
        <fullName evidence="2">AAA+ ATPase domain-containing protein</fullName>
    </recommendedName>
</protein>
<dbReference type="InterPro" id="IPR003593">
    <property type="entry name" value="AAA+_ATPase"/>
</dbReference>
<sequence>MSSGDASLPTDGAETDGAGTVDSTSGDATLPPPTSGQDTGQDCPPAGAGTSDTPVEHGPKLATDVGGFADEIQALKTKLLELERQAQNNPAPTDGKGQRPQGMDDLEEYRRMEACLKNHRKEWERLLQLSREVADGQEHGYAGTDDGFDDIIDYGSRRDRLRKNFEWEMDRLYMEEEWDSRRKEQKEAAKERDRFEAEAKEGEKPLEGKERPDEGMQTDAVEPPPVPEVVQPQLKRLDWVDFKSLANADEDLAYPISILMGEPEVGEELRGSRRVYGFSGQVRKRDIAPDSKPSSSMLPGRMQLPERARIHSKALLHILGIISGWATRSHPVVLIRPFKALAYHERALRNWCTALEKKFETAPETSTDVPAAVESTANDPPKDDVAPEALEKGSGQVSADVTGSSENPASARGESLKEKDETGHDSDTDTDSDMGSGLDPELDKVAKSPMALEHLKCLLSFVDSDISVKKAYLKSPDCRKVFFSDLWHLFRPGMEVTGSDGRQAYRVIDVTSAKHRVAPRWERWYSDLGESKKTPPFRITYVYIDFDGKSLGPVPKVFNFRKFEGEVDITSLEVYPLRFHPAKRADFTDSEWEKLEALPASERHRQRLVRRGAKFLRVAGVKHMYYAGPTLEARDEVESPVVIDFETAFSVDDPALLLTKPELKTMVGNPEAKDSDKDAAGESCMAECCRREVVSDDSDVDKKQREDYVNSLLPDAGAVDEQPSIAIIPRPLKELRTGRDSYLVSDDELVIMSHRVFGFVLRSRKWAKLDLSHLTDIHLPTAEEGKDQQGEAGDKKSSTAFDRLVLEEWHRPMILSLIAQHFRDKSTVGQREEFDIVKGKGKGLILLLHGAPGVGKTSTAEGVAEMFKKPLFQITCGDLGTTANEVERALETNFALANRWDCILLLDEADVFLAERGRTDFQRNGLVSVFLRVMEYYAGILFLTTNRVGDFDEAFASRIHLSLYYPELDSDKTVKVFELNLHMIRERFAKKGRNIDIEERAIGAFAAKHFAKHEQARWNGRQIRNACQTALALAEFEAQGNSHEAILRPDARVKLGVGQFKVVRDAYLKFSQYMNDLYGTNPARRAKEARLRAIWVDEDNNIVADPGGRAMDKRSFAAASRLQPQAPPQHFQQQQPSRMQGQHYGYQSVAASHAGYANTGHIATAQAGQPWENQGARAASPNFNVNVNPNPQYQGSWEGQNDPMAPRQQQPRGGQLYDQNQHQHQQQQAYSAVLERGIQGMYAPSGPQAAGQLPSNNPPPGSGSAYSPGPGPGQQ</sequence>
<dbReference type="STRING" id="644352.J3PI25"/>
<dbReference type="RefSeq" id="XP_009229322.1">
    <property type="nucleotide sequence ID" value="XM_009231058.1"/>
</dbReference>
<dbReference type="AlphaFoldDB" id="J3PI25"/>
<dbReference type="InterPro" id="IPR054289">
    <property type="entry name" value="DUF7025"/>
</dbReference>
<feature type="region of interest" description="Disordered" evidence="1">
    <location>
        <begin position="1"/>
        <end position="66"/>
    </location>
</feature>
<feature type="region of interest" description="Disordered" evidence="1">
    <location>
        <begin position="360"/>
        <end position="441"/>
    </location>
</feature>
<feature type="compositionally biased region" description="Low complexity" evidence="1">
    <location>
        <begin position="1219"/>
        <end position="1228"/>
    </location>
</feature>
<dbReference type="CDD" id="cd19481">
    <property type="entry name" value="RecA-like_protease"/>
    <property type="match status" value="1"/>
</dbReference>
<feature type="compositionally biased region" description="Basic and acidic residues" evidence="1">
    <location>
        <begin position="380"/>
        <end position="391"/>
    </location>
</feature>
<dbReference type="SUPFAM" id="SSF52540">
    <property type="entry name" value="P-loop containing nucleoside triphosphate hydrolases"/>
    <property type="match status" value="1"/>
</dbReference>
<accession>J3PI25</accession>
<dbReference type="PANTHER" id="PTHR46411:SF2">
    <property type="entry name" value="AAA+ ATPASE DOMAIN-CONTAINING PROTEIN"/>
    <property type="match status" value="1"/>
</dbReference>
<feature type="region of interest" description="Disordered" evidence="1">
    <location>
        <begin position="189"/>
        <end position="227"/>
    </location>
</feature>
<gene>
    <name evidence="4" type="primary">20353613</name>
    <name evidence="3" type="ORF">GGTG_13155</name>
</gene>
<reference evidence="3" key="2">
    <citation type="submission" date="2010-07" db="EMBL/GenBank/DDBJ databases">
        <authorList>
            <consortium name="The Broad Institute Genome Sequencing Platform"/>
            <consortium name="Broad Institute Genome Sequencing Center for Infectious Disease"/>
            <person name="Ma L.-J."/>
            <person name="Dead R."/>
            <person name="Young S."/>
            <person name="Zeng Q."/>
            <person name="Koehrsen M."/>
            <person name="Alvarado L."/>
            <person name="Berlin A."/>
            <person name="Chapman S.B."/>
            <person name="Chen Z."/>
            <person name="Freedman E."/>
            <person name="Gellesch M."/>
            <person name="Goldberg J."/>
            <person name="Griggs A."/>
            <person name="Gujja S."/>
            <person name="Heilman E.R."/>
            <person name="Heiman D."/>
            <person name="Hepburn T."/>
            <person name="Howarth C."/>
            <person name="Jen D."/>
            <person name="Larson L."/>
            <person name="Mehta T."/>
            <person name="Neiman D."/>
            <person name="Pearson M."/>
            <person name="Roberts A."/>
            <person name="Saif S."/>
            <person name="Shea T."/>
            <person name="Shenoy N."/>
            <person name="Sisk P."/>
            <person name="Stolte C."/>
            <person name="Sykes S."/>
            <person name="Walk T."/>
            <person name="White J."/>
            <person name="Yandava C."/>
            <person name="Haas B."/>
            <person name="Nusbaum C."/>
            <person name="Birren B."/>
        </authorList>
    </citation>
    <scope>NUCLEOTIDE SEQUENCE</scope>
    <source>
        <strain evidence="3">R3-111a-1</strain>
    </source>
</reference>
<organism evidence="3">
    <name type="scientific">Gaeumannomyces tritici (strain R3-111a-1)</name>
    <name type="common">Wheat and barley take-all root rot fungus</name>
    <name type="synonym">Gaeumannomyces graminis var. tritici</name>
    <dbReference type="NCBI Taxonomy" id="644352"/>
    <lineage>
        <taxon>Eukaryota</taxon>
        <taxon>Fungi</taxon>
        <taxon>Dikarya</taxon>
        <taxon>Ascomycota</taxon>
        <taxon>Pezizomycotina</taxon>
        <taxon>Sordariomycetes</taxon>
        <taxon>Sordariomycetidae</taxon>
        <taxon>Magnaporthales</taxon>
        <taxon>Magnaporthaceae</taxon>
        <taxon>Gaeumannomyces</taxon>
    </lineage>
</organism>
<feature type="compositionally biased region" description="Polar residues" evidence="1">
    <location>
        <begin position="395"/>
        <end position="408"/>
    </location>
</feature>
<feature type="domain" description="AAA+ ATPase" evidence="2">
    <location>
        <begin position="842"/>
        <end position="967"/>
    </location>
</feature>
<dbReference type="GeneID" id="20353613"/>
<dbReference type="Gene3D" id="3.40.50.300">
    <property type="entry name" value="P-loop containing nucleotide triphosphate hydrolases"/>
    <property type="match status" value="1"/>
</dbReference>
<keyword evidence="5" id="KW-1185">Reference proteome</keyword>
<feature type="compositionally biased region" description="Low complexity" evidence="1">
    <location>
        <begin position="1181"/>
        <end position="1191"/>
    </location>
</feature>
<dbReference type="Proteomes" id="UP000006039">
    <property type="component" value="Unassembled WGS sequence"/>
</dbReference>
<dbReference type="OrthoDB" id="10042665at2759"/>
<dbReference type="EnsemblFungi" id="EJT69537">
    <property type="protein sequence ID" value="EJT69537"/>
    <property type="gene ID" value="GGTG_13155"/>
</dbReference>
<dbReference type="Pfam" id="PF22942">
    <property type="entry name" value="DUF7025"/>
    <property type="match status" value="1"/>
</dbReference>
<dbReference type="Pfam" id="PF00004">
    <property type="entry name" value="AAA"/>
    <property type="match status" value="1"/>
</dbReference>
<reference evidence="4" key="5">
    <citation type="submission" date="2018-04" db="UniProtKB">
        <authorList>
            <consortium name="EnsemblFungi"/>
        </authorList>
    </citation>
    <scope>IDENTIFICATION</scope>
    <source>
        <strain evidence="4">R3-111a-1</strain>
    </source>
</reference>
<proteinExistence type="predicted"/>
<reference evidence="5" key="1">
    <citation type="submission" date="2010-07" db="EMBL/GenBank/DDBJ databases">
        <title>The genome sequence of Gaeumannomyces graminis var. tritici strain R3-111a-1.</title>
        <authorList>
            <consortium name="The Broad Institute Genome Sequencing Platform"/>
            <person name="Ma L.-J."/>
            <person name="Dead R."/>
            <person name="Young S."/>
            <person name="Zeng Q."/>
            <person name="Koehrsen M."/>
            <person name="Alvarado L."/>
            <person name="Berlin A."/>
            <person name="Chapman S.B."/>
            <person name="Chen Z."/>
            <person name="Freedman E."/>
            <person name="Gellesch M."/>
            <person name="Goldberg J."/>
            <person name="Griggs A."/>
            <person name="Gujja S."/>
            <person name="Heilman E.R."/>
            <person name="Heiman D."/>
            <person name="Hepburn T."/>
            <person name="Howarth C."/>
            <person name="Jen D."/>
            <person name="Larson L."/>
            <person name="Mehta T."/>
            <person name="Neiman D."/>
            <person name="Pearson M."/>
            <person name="Roberts A."/>
            <person name="Saif S."/>
            <person name="Shea T."/>
            <person name="Shenoy N."/>
            <person name="Sisk P."/>
            <person name="Stolte C."/>
            <person name="Sykes S."/>
            <person name="Walk T."/>
            <person name="White J."/>
            <person name="Yandava C."/>
            <person name="Haas B."/>
            <person name="Nusbaum C."/>
            <person name="Birren B."/>
        </authorList>
    </citation>
    <scope>NUCLEOTIDE SEQUENCE [LARGE SCALE GENOMIC DNA]</scope>
    <source>
        <strain evidence="5">R3-111a-1</strain>
    </source>
</reference>
<feature type="compositionally biased region" description="Basic and acidic residues" evidence="1">
    <location>
        <begin position="414"/>
        <end position="427"/>
    </location>
</feature>